<evidence type="ECO:0000313" key="2">
    <source>
        <dbReference type="Proteomes" id="UP001595191"/>
    </source>
</evidence>
<evidence type="ECO:0000313" key="1">
    <source>
        <dbReference type="EMBL" id="MFH6604756.1"/>
    </source>
</evidence>
<dbReference type="Proteomes" id="UP001595191">
    <property type="component" value="Unassembled WGS sequence"/>
</dbReference>
<comment type="caution">
    <text evidence="1">The sequence shown here is derived from an EMBL/GenBank/DDBJ whole genome shotgun (WGS) entry which is preliminary data.</text>
</comment>
<organism evidence="1 2">
    <name type="scientific">Meishania litoralis</name>
    <dbReference type="NCBI Taxonomy" id="3434685"/>
    <lineage>
        <taxon>Bacteria</taxon>
        <taxon>Pseudomonadati</taxon>
        <taxon>Bacteroidota</taxon>
        <taxon>Flavobacteriia</taxon>
        <taxon>Flavobacteriales</taxon>
        <taxon>Flavobacteriaceae</taxon>
        <taxon>Meishania</taxon>
    </lineage>
</organism>
<protein>
    <submittedName>
        <fullName evidence="1">Aspartyl protease family protein</fullName>
    </submittedName>
</protein>
<gene>
    <name evidence="1" type="ORF">ACEZ3G_14800</name>
</gene>
<keyword evidence="1" id="KW-0645">Protease</keyword>
<sequence>MCSPYYGLSQGFSLPEGQRFQKVKFKLINNLVIIPVTVNGTELSFVLDSGVGKPILFNLTDQDSIQINNVSEITINGLGDGEPIKALSSKENDFKLGNIRNRNEKLYVVLDSEMNFSPSLGIPVHGIIGYELFRDFVVDINYSSKVIKFHDPQRYRLRPDKKSETLPLHIIRKKAYIDGEVQIKGSDNVPVKMLLDTGSSDAIWLFKNEKIDVPEQNYEDYLGKGLSGDIFGKRTMVKSIKIGSFMLHDAKAAFPDMKAFNDIKNLGDRNGSMGGEVLKRFNIIFDYPNGKITLRKNNNFNKPFHYNMSGIALQHDGLRYISERITDANGVVNNDKKSFGDVQILFENRTRLSLVPEIVVSGIRAGSPAESAGLQEGDVILAVNGKSVHRFKLQEIMHMLNEREGKKVKVLIERYNSDLLFTFVLKNMLKEKP</sequence>
<proteinExistence type="predicted"/>
<name>A0ACC7LNG9_9FLAO</name>
<dbReference type="EMBL" id="JBHFPV010000004">
    <property type="protein sequence ID" value="MFH6604756.1"/>
    <property type="molecule type" value="Genomic_DNA"/>
</dbReference>
<reference evidence="1" key="1">
    <citation type="submission" date="2024-09" db="EMBL/GenBank/DDBJ databases">
        <authorList>
            <person name="Liu J."/>
        </authorList>
    </citation>
    <scope>NUCLEOTIDE SEQUENCE</scope>
    <source>
        <strain evidence="1">NBU2967</strain>
    </source>
</reference>
<keyword evidence="1" id="KW-0378">Hydrolase</keyword>
<keyword evidence="2" id="KW-1185">Reference proteome</keyword>
<accession>A0ACC7LNG9</accession>